<evidence type="ECO:0000256" key="2">
    <source>
        <dbReference type="SAM" id="Phobius"/>
    </source>
</evidence>
<keyword evidence="2" id="KW-1133">Transmembrane helix</keyword>
<dbReference type="Proteomes" id="UP000078546">
    <property type="component" value="Unassembled WGS sequence"/>
</dbReference>
<evidence type="ECO:0000256" key="3">
    <source>
        <dbReference type="SAM" id="SignalP"/>
    </source>
</evidence>
<feature type="region of interest" description="Disordered" evidence="1">
    <location>
        <begin position="419"/>
        <end position="465"/>
    </location>
</feature>
<reference evidence="5" key="1">
    <citation type="submission" date="2016-05" db="EMBL/GenBank/DDBJ databases">
        <authorList>
            <person name="Naeem Raeece"/>
        </authorList>
    </citation>
    <scope>NUCLEOTIDE SEQUENCE [LARGE SCALE GENOMIC DNA]</scope>
</reference>
<keyword evidence="2" id="KW-0472">Membrane</keyword>
<feature type="compositionally biased region" description="Acidic residues" evidence="1">
    <location>
        <begin position="419"/>
        <end position="429"/>
    </location>
</feature>
<sequence length="564" mass="65206">MQKKNCCFILLIYDILKGSDSYEIYQGMNNECTESECKAHCTSLTTYDQEYEGVSSLCQKFARNLKDVNNMQNEKHNTHCLHLKYWIYGKLMKMNKNKLVYTENLPFITALRSVMNSINRTSKNIVCYVNFSGRLKDLEEEKLMHDYFRNYNIIKSRKHRNKDNCEKYKEYVTGIIPIYEQFKNDCCEDYYYLGDYECRNYFKCNEIYDPNKLILKLNCDTEKYPEDIGSGSYTERGDQEVDSEIPKSDNHMTIKHINCSELKVNNELLGYRCDDPAYRQHGEKGFATVSTAETEERSSFVMKASEAIKSIQNGICTPINDNSGNLSILNCDFTKSKGMVQGKFSAESQVEAEAPSKSNEQIEKGDGLVDGIKLLSVHRGVPNIGLKPEDNREETTFNNSPSQIRTSLFPEVSIKEREAYEDEKEETCDDSSSGNRNSQCKNMLHVNGKNGEQADSTRSSRDHEVGRTYDTHFPVILGEKPNLLLSNGFRISVTGVLILGIALVFFVYYKFTPFGTWLHKRMSKKKRKSYEHYEEFSQEFPENYLETLSENSQNKRLRIAYQHS</sequence>
<proteinExistence type="predicted"/>
<dbReference type="AlphaFoldDB" id="A0A1A8X4L6"/>
<feature type="transmembrane region" description="Helical" evidence="2">
    <location>
        <begin position="496"/>
        <end position="518"/>
    </location>
</feature>
<accession>A0A1A8X4L6</accession>
<evidence type="ECO:0000256" key="1">
    <source>
        <dbReference type="SAM" id="MobiDB-lite"/>
    </source>
</evidence>
<evidence type="ECO:0000313" key="4">
    <source>
        <dbReference type="EMBL" id="SBS99119.1"/>
    </source>
</evidence>
<feature type="chain" id="PRO_5008381262" evidence="3">
    <location>
        <begin position="22"/>
        <end position="564"/>
    </location>
</feature>
<keyword evidence="3" id="KW-0732">Signal</keyword>
<name>A0A1A8X4L6_PLAOA</name>
<feature type="compositionally biased region" description="Polar residues" evidence="1">
    <location>
        <begin position="430"/>
        <end position="441"/>
    </location>
</feature>
<organism evidence="4 5">
    <name type="scientific">Plasmodium ovale curtisi</name>
    <dbReference type="NCBI Taxonomy" id="864141"/>
    <lineage>
        <taxon>Eukaryota</taxon>
        <taxon>Sar</taxon>
        <taxon>Alveolata</taxon>
        <taxon>Apicomplexa</taxon>
        <taxon>Aconoidasida</taxon>
        <taxon>Haemosporida</taxon>
        <taxon>Plasmodiidae</taxon>
        <taxon>Plasmodium</taxon>
        <taxon>Plasmodium (Plasmodium)</taxon>
    </lineage>
</organism>
<protein>
    <submittedName>
        <fullName evidence="4">PIR Superfamily Protein</fullName>
    </submittedName>
</protein>
<dbReference type="EMBL" id="FLQV01001152">
    <property type="protein sequence ID" value="SBS99119.1"/>
    <property type="molecule type" value="Genomic_DNA"/>
</dbReference>
<gene>
    <name evidence="4" type="ORF">POVCU1_050830</name>
</gene>
<keyword evidence="2" id="KW-0812">Transmembrane</keyword>
<evidence type="ECO:0000313" key="5">
    <source>
        <dbReference type="Proteomes" id="UP000078546"/>
    </source>
</evidence>
<dbReference type="Pfam" id="PF05795">
    <property type="entry name" value="Plasmodium_Vir"/>
    <property type="match status" value="1"/>
</dbReference>
<feature type="signal peptide" evidence="3">
    <location>
        <begin position="1"/>
        <end position="21"/>
    </location>
</feature>
<dbReference type="InterPro" id="IPR008780">
    <property type="entry name" value="Plasmodium_Vir"/>
</dbReference>